<gene>
    <name evidence="2" type="ORF">MGAL_10B086090</name>
</gene>
<evidence type="ECO:0000313" key="3">
    <source>
        <dbReference type="Proteomes" id="UP000596742"/>
    </source>
</evidence>
<name>A0A8B6FTB6_MYTGA</name>
<protein>
    <submittedName>
        <fullName evidence="2">Uncharacterized protein</fullName>
    </submittedName>
</protein>
<keyword evidence="1" id="KW-1133">Transmembrane helix</keyword>
<keyword evidence="1" id="KW-0472">Membrane</keyword>
<evidence type="ECO:0000313" key="2">
    <source>
        <dbReference type="EMBL" id="VDI54373.1"/>
    </source>
</evidence>
<keyword evidence="1" id="KW-0812">Transmembrane</keyword>
<proteinExistence type="predicted"/>
<feature type="transmembrane region" description="Helical" evidence="1">
    <location>
        <begin position="158"/>
        <end position="185"/>
    </location>
</feature>
<sequence>MWRMWDAGSLLGGEGGMFDLYYVEKVGCWICIMWRRWDVGCVLGGEGGMLVMYYVEKVGCWICIMWRRWDVGSVLCGEDAPERDAQLAAAGVMESLALVAFVAALVCAFFKMFVLKEKGIMFVVTGLLNFIAGGLALIGTVVFATISSGGITLDSSNFHYSFGLCIVGGIGGIFTGIVFMLAWRLRLQRYRKLKRDKMSVSLAEVPPMVIGGSIISVVSLIFHIIGFSTTYWYILKNEVGFKFGHFGLWQECEPV</sequence>
<evidence type="ECO:0000256" key="1">
    <source>
        <dbReference type="SAM" id="Phobius"/>
    </source>
</evidence>
<dbReference type="Gene3D" id="1.20.140.150">
    <property type="match status" value="2"/>
</dbReference>
<keyword evidence="3" id="KW-1185">Reference proteome</keyword>
<feature type="transmembrane region" description="Helical" evidence="1">
    <location>
        <begin position="205"/>
        <end position="234"/>
    </location>
</feature>
<comment type="caution">
    <text evidence="2">The sequence shown here is derived from an EMBL/GenBank/DDBJ whole genome shotgun (WGS) entry which is preliminary data.</text>
</comment>
<dbReference type="AlphaFoldDB" id="A0A8B6FTB6"/>
<feature type="transmembrane region" description="Helical" evidence="1">
    <location>
        <begin position="87"/>
        <end position="110"/>
    </location>
</feature>
<feature type="transmembrane region" description="Helical" evidence="1">
    <location>
        <begin position="122"/>
        <end position="146"/>
    </location>
</feature>
<reference evidence="2" key="1">
    <citation type="submission" date="2018-11" db="EMBL/GenBank/DDBJ databases">
        <authorList>
            <person name="Alioto T."/>
            <person name="Alioto T."/>
        </authorList>
    </citation>
    <scope>NUCLEOTIDE SEQUENCE</scope>
</reference>
<organism evidence="2 3">
    <name type="scientific">Mytilus galloprovincialis</name>
    <name type="common">Mediterranean mussel</name>
    <dbReference type="NCBI Taxonomy" id="29158"/>
    <lineage>
        <taxon>Eukaryota</taxon>
        <taxon>Metazoa</taxon>
        <taxon>Spiralia</taxon>
        <taxon>Lophotrochozoa</taxon>
        <taxon>Mollusca</taxon>
        <taxon>Bivalvia</taxon>
        <taxon>Autobranchia</taxon>
        <taxon>Pteriomorphia</taxon>
        <taxon>Mytilida</taxon>
        <taxon>Mytiloidea</taxon>
        <taxon>Mytilidae</taxon>
        <taxon>Mytilinae</taxon>
        <taxon>Mytilus</taxon>
    </lineage>
</organism>
<accession>A0A8B6FTB6</accession>
<dbReference type="Proteomes" id="UP000596742">
    <property type="component" value="Unassembled WGS sequence"/>
</dbReference>
<dbReference type="EMBL" id="UYJE01007386">
    <property type="protein sequence ID" value="VDI54373.1"/>
    <property type="molecule type" value="Genomic_DNA"/>
</dbReference>